<keyword evidence="5" id="KW-0326">Glycosidase</keyword>
<dbReference type="SUPFAM" id="SSF49785">
    <property type="entry name" value="Galactose-binding domain-like"/>
    <property type="match status" value="1"/>
</dbReference>
<dbReference type="PANTHER" id="PTHR10030">
    <property type="entry name" value="ALPHA-L-FUCOSIDASE"/>
    <property type="match status" value="1"/>
</dbReference>
<dbReference type="SMART" id="SM00812">
    <property type="entry name" value="Alpha_L_fucos"/>
    <property type="match status" value="1"/>
</dbReference>
<feature type="chain" id="PRO_5022881992" description="alpha-L-fucosidase" evidence="6">
    <location>
        <begin position="27"/>
        <end position="483"/>
    </location>
</feature>
<evidence type="ECO:0000256" key="5">
    <source>
        <dbReference type="ARBA" id="ARBA00023295"/>
    </source>
</evidence>
<dbReference type="InterPro" id="IPR017853">
    <property type="entry name" value="GH"/>
</dbReference>
<evidence type="ECO:0000256" key="3">
    <source>
        <dbReference type="ARBA" id="ARBA00022729"/>
    </source>
</evidence>
<gene>
    <name evidence="8" type="ORF">FTW19_13535</name>
</gene>
<dbReference type="GO" id="GO:0005764">
    <property type="term" value="C:lysosome"/>
    <property type="evidence" value="ECO:0007669"/>
    <property type="project" value="TreeGrafter"/>
</dbReference>
<dbReference type="EMBL" id="CP042806">
    <property type="protein sequence ID" value="QEE28931.1"/>
    <property type="molecule type" value="Genomic_DNA"/>
</dbReference>
<dbReference type="SUPFAM" id="SSF51445">
    <property type="entry name" value="(Trans)glycosidases"/>
    <property type="match status" value="1"/>
</dbReference>
<evidence type="ECO:0000313" key="9">
    <source>
        <dbReference type="Proteomes" id="UP000321820"/>
    </source>
</evidence>
<keyword evidence="4" id="KW-0378">Hydrolase</keyword>
<dbReference type="KEGG" id="talb:FTW19_13535"/>
<feature type="signal peptide" evidence="6">
    <location>
        <begin position="1"/>
        <end position="26"/>
    </location>
</feature>
<name>A0A5B9EET1_9BACT</name>
<dbReference type="Pfam" id="PF01120">
    <property type="entry name" value="Alpha_L_fucos"/>
    <property type="match status" value="1"/>
</dbReference>
<evidence type="ECO:0000256" key="4">
    <source>
        <dbReference type="ARBA" id="ARBA00022801"/>
    </source>
</evidence>
<feature type="domain" description="F5/8 type C" evidence="7">
    <location>
        <begin position="340"/>
        <end position="481"/>
    </location>
</feature>
<evidence type="ECO:0000313" key="8">
    <source>
        <dbReference type="EMBL" id="QEE28931.1"/>
    </source>
</evidence>
<keyword evidence="9" id="KW-1185">Reference proteome</keyword>
<dbReference type="PANTHER" id="PTHR10030:SF37">
    <property type="entry name" value="ALPHA-L-FUCOSIDASE-RELATED"/>
    <property type="match status" value="1"/>
</dbReference>
<dbReference type="RefSeq" id="WP_147648129.1">
    <property type="nucleotide sequence ID" value="NZ_CP042806.1"/>
</dbReference>
<keyword evidence="3 6" id="KW-0732">Signal</keyword>
<evidence type="ECO:0000256" key="2">
    <source>
        <dbReference type="ARBA" id="ARBA00012662"/>
    </source>
</evidence>
<dbReference type="GO" id="GO:0004560">
    <property type="term" value="F:alpha-L-fucosidase activity"/>
    <property type="evidence" value="ECO:0007669"/>
    <property type="project" value="InterPro"/>
</dbReference>
<dbReference type="EC" id="3.2.1.51" evidence="2"/>
<dbReference type="GO" id="GO:0016139">
    <property type="term" value="P:glycoside catabolic process"/>
    <property type="evidence" value="ECO:0007669"/>
    <property type="project" value="TreeGrafter"/>
</dbReference>
<dbReference type="InterPro" id="IPR000933">
    <property type="entry name" value="Glyco_hydro_29"/>
</dbReference>
<evidence type="ECO:0000259" key="7">
    <source>
        <dbReference type="PROSITE" id="PS50022"/>
    </source>
</evidence>
<protein>
    <recommendedName>
        <fullName evidence="2">alpha-L-fucosidase</fullName>
        <ecNumber evidence="2">3.2.1.51</ecNumber>
    </recommendedName>
</protein>
<proteinExistence type="inferred from homology"/>
<dbReference type="InterPro" id="IPR008979">
    <property type="entry name" value="Galactose-bd-like_sf"/>
</dbReference>
<reference evidence="8 9" key="1">
    <citation type="submission" date="2019-08" db="EMBL/GenBank/DDBJ databases">
        <title>Complete genome sequence of Terriglobus albidus strain ORNL.</title>
        <authorList>
            <person name="Podar M."/>
        </authorList>
    </citation>
    <scope>NUCLEOTIDE SEQUENCE [LARGE SCALE GENOMIC DNA]</scope>
    <source>
        <strain evidence="8 9">ORNL</strain>
    </source>
</reference>
<dbReference type="Gene3D" id="3.20.20.80">
    <property type="entry name" value="Glycosidases"/>
    <property type="match status" value="1"/>
</dbReference>
<comment type="similarity">
    <text evidence="1">Belongs to the glycosyl hydrolase 29 family.</text>
</comment>
<dbReference type="GO" id="GO:0006004">
    <property type="term" value="P:fucose metabolic process"/>
    <property type="evidence" value="ECO:0007669"/>
    <property type="project" value="TreeGrafter"/>
</dbReference>
<evidence type="ECO:0000256" key="1">
    <source>
        <dbReference type="ARBA" id="ARBA00007951"/>
    </source>
</evidence>
<dbReference type="InterPro" id="IPR000421">
    <property type="entry name" value="FA58C"/>
</dbReference>
<dbReference type="Proteomes" id="UP000321820">
    <property type="component" value="Chromosome"/>
</dbReference>
<dbReference type="PROSITE" id="PS50022">
    <property type="entry name" value="FA58C_3"/>
    <property type="match status" value="1"/>
</dbReference>
<dbReference type="InterPro" id="IPR057739">
    <property type="entry name" value="Glyco_hydro_29_N"/>
</dbReference>
<dbReference type="Gene3D" id="2.60.120.260">
    <property type="entry name" value="Galactose-binding domain-like"/>
    <property type="match status" value="1"/>
</dbReference>
<dbReference type="AlphaFoldDB" id="A0A5B9EET1"/>
<organism evidence="8 9">
    <name type="scientific">Terriglobus albidus</name>
    <dbReference type="NCBI Taxonomy" id="1592106"/>
    <lineage>
        <taxon>Bacteria</taxon>
        <taxon>Pseudomonadati</taxon>
        <taxon>Acidobacteriota</taxon>
        <taxon>Terriglobia</taxon>
        <taxon>Terriglobales</taxon>
        <taxon>Acidobacteriaceae</taxon>
        <taxon>Terriglobus</taxon>
    </lineage>
</organism>
<evidence type="ECO:0000256" key="6">
    <source>
        <dbReference type="SAM" id="SignalP"/>
    </source>
</evidence>
<accession>A0A5B9EET1</accession>
<sequence>MQTRREICKWMAGAASLALPSTGALALTEGAAKPVVRRGEPLVDLQQRFIDLRFGMFVHFNMATFQDREWGDPDSPATLFHPTALDTDQWAEAAKSANMTWGCLTTRHHDGFCLWPTKTRGASVAQTTHKIDIVRRYVDSFRKAGLRVALYYSILSLRDDIRHFNITPDKIQLVKDQLTELFSNYGEIDALIIDGWNAPWSRIAYEEMPFPEIYGHIKSMQPNCLVSDLNASQFPSGGLYYSDLKAFEQNAGQKVPQESDLPAFSCVTITPGWFWKQADVQAPLKATETVVNEWLIPLNNRHCNLILNAPPDRSGQLAPNVVARLKEIGQAWKHSGPMQKVHEHIVITTPNLAAAKPIHASSYPDTVGPDLANDGNYHSSWNVGEGNRSGWLEVNFGRRESFNVLSLVEPVGQRDGYSESRIASYKFEAWNGSGWSTIVESKDRNAVRVHRISHVIASRVRVSIEGSHDDFHVVDLGIYNEPS</sequence>
<dbReference type="Pfam" id="PF00754">
    <property type="entry name" value="F5_F8_type_C"/>
    <property type="match status" value="1"/>
</dbReference>
<dbReference type="OrthoDB" id="107551at2"/>